<dbReference type="InterPro" id="IPR050834">
    <property type="entry name" value="Glycosyltransf_2"/>
</dbReference>
<dbReference type="SUPFAM" id="SSF53448">
    <property type="entry name" value="Nucleotide-diphospho-sugar transferases"/>
    <property type="match status" value="1"/>
</dbReference>
<evidence type="ECO:0000313" key="2">
    <source>
        <dbReference type="EMBL" id="CAB4896156.1"/>
    </source>
</evidence>
<dbReference type="EMBL" id="CAFBMB010000039">
    <property type="protein sequence ID" value="CAB4896156.1"/>
    <property type="molecule type" value="Genomic_DNA"/>
</dbReference>
<dbReference type="PANTHER" id="PTHR43685:SF2">
    <property type="entry name" value="GLYCOSYLTRANSFERASE 2-LIKE DOMAIN-CONTAINING PROTEIN"/>
    <property type="match status" value="1"/>
</dbReference>
<feature type="domain" description="Glycosyltransferase 2-like" evidence="1">
    <location>
        <begin position="9"/>
        <end position="117"/>
    </location>
</feature>
<reference evidence="2" key="1">
    <citation type="submission" date="2020-05" db="EMBL/GenBank/DDBJ databases">
        <authorList>
            <person name="Chiriac C."/>
            <person name="Salcher M."/>
            <person name="Ghai R."/>
            <person name="Kavagutti S V."/>
        </authorList>
    </citation>
    <scope>NUCLEOTIDE SEQUENCE</scope>
</reference>
<dbReference type="Pfam" id="PF00535">
    <property type="entry name" value="Glycos_transf_2"/>
    <property type="match status" value="1"/>
</dbReference>
<dbReference type="InterPro" id="IPR001173">
    <property type="entry name" value="Glyco_trans_2-like"/>
</dbReference>
<evidence type="ECO:0000259" key="1">
    <source>
        <dbReference type="Pfam" id="PF00535"/>
    </source>
</evidence>
<gene>
    <name evidence="2" type="ORF">UFOPK3516_00696</name>
</gene>
<dbReference type="Gene3D" id="3.90.550.10">
    <property type="entry name" value="Spore Coat Polysaccharide Biosynthesis Protein SpsA, Chain A"/>
    <property type="match status" value="1"/>
</dbReference>
<dbReference type="PANTHER" id="PTHR43685">
    <property type="entry name" value="GLYCOSYLTRANSFERASE"/>
    <property type="match status" value="1"/>
</dbReference>
<sequence length="309" mass="35558">MTDFTCRATILIPTHDRATTLRLAVTTAVSQTVEDLEVIILGDGVTDRVRATARALAKSDSRVVFFDRPKSRNHGEEYRHEAIVAARSNAIFYLCDDDLLLPQHVEDLLGLLGEFNFVQSLNGYIRTTGALEFYPGILSDPETIYFHVKTRDWTQFFNSVSLTGTAHSRDFYLMLDRPWETTPTGRYPDHFQWCKMLDSPQLRAASSTRMTALQFPGHRDGRDALSEKERLAELRRWARIVASPDGQARIDELVRLSAPVQMDRDLKIIYELRQALHSARVELHQMSQTLSWRTTSPLRRIRALTRRRR</sequence>
<accession>A0A6J7FL03</accession>
<name>A0A6J7FL03_9ZZZZ</name>
<proteinExistence type="predicted"/>
<organism evidence="2">
    <name type="scientific">freshwater metagenome</name>
    <dbReference type="NCBI Taxonomy" id="449393"/>
    <lineage>
        <taxon>unclassified sequences</taxon>
        <taxon>metagenomes</taxon>
        <taxon>ecological metagenomes</taxon>
    </lineage>
</organism>
<dbReference type="CDD" id="cd00761">
    <property type="entry name" value="Glyco_tranf_GTA_type"/>
    <property type="match status" value="1"/>
</dbReference>
<dbReference type="InterPro" id="IPR029044">
    <property type="entry name" value="Nucleotide-diphossugar_trans"/>
</dbReference>
<dbReference type="AlphaFoldDB" id="A0A6J7FL03"/>
<protein>
    <submittedName>
        <fullName evidence="2">Unannotated protein</fullName>
    </submittedName>
</protein>